<evidence type="ECO:0000259" key="6">
    <source>
        <dbReference type="PROSITE" id="PS01180"/>
    </source>
</evidence>
<dbReference type="AlphaFoldDB" id="A0A336KLB3"/>
<evidence type="ECO:0000256" key="3">
    <source>
        <dbReference type="ARBA" id="ARBA00024195"/>
    </source>
</evidence>
<evidence type="ECO:0000256" key="5">
    <source>
        <dbReference type="SAM" id="Phobius"/>
    </source>
</evidence>
<dbReference type="InterPro" id="IPR001254">
    <property type="entry name" value="Trypsin_dom"/>
</dbReference>
<evidence type="ECO:0000259" key="7">
    <source>
        <dbReference type="PROSITE" id="PS50240"/>
    </source>
</evidence>
<keyword evidence="5" id="KW-0812">Transmembrane</keyword>
<dbReference type="OMA" id="ISYRYIM"/>
<dbReference type="Pfam" id="PF00431">
    <property type="entry name" value="CUB"/>
    <property type="match status" value="1"/>
</dbReference>
<dbReference type="EMBL" id="UFQT01000412">
    <property type="protein sequence ID" value="SSX24068.1"/>
    <property type="molecule type" value="Genomic_DNA"/>
</dbReference>
<evidence type="ECO:0000256" key="2">
    <source>
        <dbReference type="ARBA" id="ARBA00023180"/>
    </source>
</evidence>
<dbReference type="Gene3D" id="2.40.10.10">
    <property type="entry name" value="Trypsin-like serine proteases"/>
    <property type="match status" value="1"/>
</dbReference>
<gene>
    <name evidence="8" type="primary">CSON010246</name>
</gene>
<dbReference type="PRINTS" id="PR00722">
    <property type="entry name" value="CHYMOTRYPSIN"/>
</dbReference>
<reference evidence="8" key="1">
    <citation type="submission" date="2018-04" db="EMBL/GenBank/DDBJ databases">
        <authorList>
            <person name="Go L.Y."/>
            <person name="Mitchell J.A."/>
        </authorList>
    </citation>
    <scope>NUCLEOTIDE SEQUENCE</scope>
    <source>
        <tissue evidence="8">Whole organism</tissue>
    </source>
</reference>
<name>A0A336KLB3_CULSO</name>
<accession>A0A336KLB3</accession>
<dbReference type="PANTHER" id="PTHR24256">
    <property type="entry name" value="TRYPTASE-RELATED"/>
    <property type="match status" value="1"/>
</dbReference>
<dbReference type="InterPro" id="IPR001314">
    <property type="entry name" value="Peptidase_S1A"/>
</dbReference>
<comment type="caution">
    <text evidence="4">Lacks conserved residue(s) required for the propagation of feature annotation.</text>
</comment>
<dbReference type="GO" id="GO:0004252">
    <property type="term" value="F:serine-type endopeptidase activity"/>
    <property type="evidence" value="ECO:0007669"/>
    <property type="project" value="InterPro"/>
</dbReference>
<keyword evidence="5" id="KW-0472">Membrane</keyword>
<dbReference type="CDD" id="cd00190">
    <property type="entry name" value="Tryp_SPc"/>
    <property type="match status" value="1"/>
</dbReference>
<dbReference type="GO" id="GO:0006508">
    <property type="term" value="P:proteolysis"/>
    <property type="evidence" value="ECO:0007669"/>
    <property type="project" value="InterPro"/>
</dbReference>
<evidence type="ECO:0000256" key="1">
    <source>
        <dbReference type="ARBA" id="ARBA00023157"/>
    </source>
</evidence>
<keyword evidence="1" id="KW-1015">Disulfide bond</keyword>
<feature type="domain" description="Peptidase S1" evidence="7">
    <location>
        <begin position="171"/>
        <end position="403"/>
    </location>
</feature>
<proteinExistence type="inferred from homology"/>
<dbReference type="FunFam" id="2.40.10.10:FF:000068">
    <property type="entry name" value="transmembrane protease serine 2"/>
    <property type="match status" value="1"/>
</dbReference>
<dbReference type="SUPFAM" id="SSF49854">
    <property type="entry name" value="Spermadhesin, CUB domain"/>
    <property type="match status" value="1"/>
</dbReference>
<feature type="domain" description="CUB" evidence="6">
    <location>
        <begin position="33"/>
        <end position="154"/>
    </location>
</feature>
<organism evidence="8">
    <name type="scientific">Culicoides sonorensis</name>
    <name type="common">Biting midge</name>
    <dbReference type="NCBI Taxonomy" id="179676"/>
    <lineage>
        <taxon>Eukaryota</taxon>
        <taxon>Metazoa</taxon>
        <taxon>Ecdysozoa</taxon>
        <taxon>Arthropoda</taxon>
        <taxon>Hexapoda</taxon>
        <taxon>Insecta</taxon>
        <taxon>Pterygota</taxon>
        <taxon>Neoptera</taxon>
        <taxon>Endopterygota</taxon>
        <taxon>Diptera</taxon>
        <taxon>Nematocera</taxon>
        <taxon>Chironomoidea</taxon>
        <taxon>Ceratopogonidae</taxon>
        <taxon>Ceratopogoninae</taxon>
        <taxon>Culicoides</taxon>
        <taxon>Monoculicoides</taxon>
    </lineage>
</organism>
<dbReference type="InterPro" id="IPR009003">
    <property type="entry name" value="Peptidase_S1_PA"/>
</dbReference>
<dbReference type="InterPro" id="IPR035914">
    <property type="entry name" value="Sperma_CUB_dom_sf"/>
</dbReference>
<evidence type="ECO:0000313" key="9">
    <source>
        <dbReference type="EMBL" id="SSX24068.1"/>
    </source>
</evidence>
<dbReference type="InterPro" id="IPR000859">
    <property type="entry name" value="CUB_dom"/>
</dbReference>
<dbReference type="Gene3D" id="2.60.120.290">
    <property type="entry name" value="Spermadhesin, CUB domain"/>
    <property type="match status" value="1"/>
</dbReference>
<evidence type="ECO:0000256" key="4">
    <source>
        <dbReference type="PROSITE-ProRule" id="PRU00059"/>
    </source>
</evidence>
<dbReference type="PROSITE" id="PS00134">
    <property type="entry name" value="TRYPSIN_HIS"/>
    <property type="match status" value="1"/>
</dbReference>
<dbReference type="InterPro" id="IPR051487">
    <property type="entry name" value="Ser/Thr_Proteases_Immune/Dev"/>
</dbReference>
<dbReference type="PROSITE" id="PS01180">
    <property type="entry name" value="CUB"/>
    <property type="match status" value="1"/>
</dbReference>
<reference evidence="9" key="2">
    <citation type="submission" date="2018-07" db="EMBL/GenBank/DDBJ databases">
        <authorList>
            <person name="Quirk P.G."/>
            <person name="Krulwich T.A."/>
        </authorList>
    </citation>
    <scope>NUCLEOTIDE SEQUENCE</scope>
</reference>
<protein>
    <submittedName>
        <fullName evidence="8">CSON010246 protein</fullName>
    </submittedName>
</protein>
<dbReference type="EMBL" id="UFQS01000412">
    <property type="protein sequence ID" value="SSX03703.1"/>
    <property type="molecule type" value="Genomic_DNA"/>
</dbReference>
<dbReference type="SUPFAM" id="SSF50494">
    <property type="entry name" value="Trypsin-like serine proteases"/>
    <property type="match status" value="1"/>
</dbReference>
<dbReference type="PROSITE" id="PS50240">
    <property type="entry name" value="TRYPSIN_DOM"/>
    <property type="match status" value="1"/>
</dbReference>
<dbReference type="InterPro" id="IPR043504">
    <property type="entry name" value="Peptidase_S1_PA_chymotrypsin"/>
</dbReference>
<keyword evidence="2" id="KW-0325">Glycoprotein</keyword>
<dbReference type="VEuPathDB" id="VectorBase:CSON010246"/>
<dbReference type="InterPro" id="IPR018114">
    <property type="entry name" value="TRYPSIN_HIS"/>
</dbReference>
<keyword evidence="5" id="KW-1133">Transmembrane helix</keyword>
<dbReference type="Pfam" id="PF00089">
    <property type="entry name" value="Trypsin"/>
    <property type="match status" value="1"/>
</dbReference>
<evidence type="ECO:0000313" key="8">
    <source>
        <dbReference type="EMBL" id="SSX03703.1"/>
    </source>
</evidence>
<dbReference type="SMART" id="SM00020">
    <property type="entry name" value="Tryp_SPc"/>
    <property type="match status" value="1"/>
</dbReference>
<sequence length="412" mass="44796">MEINGKSVKMNSGSLIIITNLLLLFLSVFVRETTGLFENNDQVINLQASQSVYVNSPNYPTYTYQPGSSGRYVVTAPNGYQIRAECKINIPKASTSCDTNLFYIATDYNLNLLGAEYFCGTGSVTRVSLFNRLIIAYTSTSTQSAGYFSCFVSVSATEASCDCGWARNQKIVGGQVAEVNAYVSMAGLVYRPSGSLFCGGTIISYRYIMSAAHCFDTFNQPADIVARLGDHDLTQPTETIYSVDMNIVRIVRNANYNPTTAANDIAILTTATDIIYTRGVGPACLPFLYTSSFFDNKILTAVGWGSQAFAGPLSPVLRDVQLNVISNSNCASRGFPNLINSQLCTFTSGRDTCQTDSGGALYYKTTRSFAVAIISFGVACATQTPSVNTRVNSFLTWIQQNTPNAKFCSLYY</sequence>
<comment type="similarity">
    <text evidence="3">Belongs to the peptidase S1 family. CLIP subfamily.</text>
</comment>
<feature type="transmembrane region" description="Helical" evidence="5">
    <location>
        <begin position="12"/>
        <end position="30"/>
    </location>
</feature>